<sequence length="114" mass="12312">MKLNPSRLTLLVSSVALLSFSAGASAVDADAASRLFKKEDCTKCHAPARSKKGPSLKKIAEDHRGQADAAAKLIEHMKSGPVVKLEDGSEEEHRIIEVKDDAELQNLIAWILGH</sequence>
<dbReference type="Proteomes" id="UP000308430">
    <property type="component" value="Unassembled WGS sequence"/>
</dbReference>
<comment type="caution">
    <text evidence="7">The sequence shown here is derived from an EMBL/GenBank/DDBJ whole genome shotgun (WGS) entry which is preliminary data.</text>
</comment>
<keyword evidence="3 4" id="KW-0408">Iron</keyword>
<protein>
    <submittedName>
        <fullName evidence="7">C-type cytochrome</fullName>
    </submittedName>
</protein>
<evidence type="ECO:0000256" key="3">
    <source>
        <dbReference type="ARBA" id="ARBA00023004"/>
    </source>
</evidence>
<evidence type="ECO:0000313" key="7">
    <source>
        <dbReference type="EMBL" id="THF63574.1"/>
    </source>
</evidence>
<evidence type="ECO:0000256" key="4">
    <source>
        <dbReference type="PROSITE-ProRule" id="PRU00433"/>
    </source>
</evidence>
<dbReference type="GO" id="GO:0009055">
    <property type="term" value="F:electron transfer activity"/>
    <property type="evidence" value="ECO:0007669"/>
    <property type="project" value="InterPro"/>
</dbReference>
<evidence type="ECO:0000256" key="2">
    <source>
        <dbReference type="ARBA" id="ARBA00022723"/>
    </source>
</evidence>
<evidence type="ECO:0000256" key="5">
    <source>
        <dbReference type="SAM" id="SignalP"/>
    </source>
</evidence>
<keyword evidence="2 4" id="KW-0479">Metal-binding</keyword>
<dbReference type="SUPFAM" id="SSF46626">
    <property type="entry name" value="Cytochrome c"/>
    <property type="match status" value="1"/>
</dbReference>
<evidence type="ECO:0000259" key="6">
    <source>
        <dbReference type="PROSITE" id="PS51007"/>
    </source>
</evidence>
<feature type="chain" id="PRO_5020499578" evidence="5">
    <location>
        <begin position="25"/>
        <end position="114"/>
    </location>
</feature>
<gene>
    <name evidence="7" type="ORF">E6C76_13325</name>
</gene>
<dbReference type="RefSeq" id="WP_136348735.1">
    <property type="nucleotide sequence ID" value="NZ_SSOC01000005.1"/>
</dbReference>
<dbReference type="InterPro" id="IPR036909">
    <property type="entry name" value="Cyt_c-like_dom_sf"/>
</dbReference>
<dbReference type="GO" id="GO:0046872">
    <property type="term" value="F:metal ion binding"/>
    <property type="evidence" value="ECO:0007669"/>
    <property type="project" value="UniProtKB-KW"/>
</dbReference>
<dbReference type="PROSITE" id="PS51007">
    <property type="entry name" value="CYTC"/>
    <property type="match status" value="1"/>
</dbReference>
<feature type="signal peptide" evidence="5">
    <location>
        <begin position="1"/>
        <end position="24"/>
    </location>
</feature>
<feature type="domain" description="Cytochrome c" evidence="6">
    <location>
        <begin position="27"/>
        <end position="114"/>
    </location>
</feature>
<dbReference type="GO" id="GO:0020037">
    <property type="term" value="F:heme binding"/>
    <property type="evidence" value="ECO:0007669"/>
    <property type="project" value="InterPro"/>
</dbReference>
<evidence type="ECO:0000313" key="8">
    <source>
        <dbReference type="Proteomes" id="UP000308430"/>
    </source>
</evidence>
<evidence type="ECO:0000256" key="1">
    <source>
        <dbReference type="ARBA" id="ARBA00022617"/>
    </source>
</evidence>
<accession>A0A4S4AUU4</accession>
<keyword evidence="8" id="KW-1185">Reference proteome</keyword>
<keyword evidence="5" id="KW-0732">Signal</keyword>
<dbReference type="InterPro" id="IPR009056">
    <property type="entry name" value="Cyt_c-like_dom"/>
</dbReference>
<dbReference type="OrthoDB" id="8593494at2"/>
<reference evidence="7 8" key="1">
    <citation type="submission" date="2019-04" db="EMBL/GenBank/DDBJ databases">
        <title>Azoarcus nasutitermitis sp. nov. isolated from termite nest.</title>
        <authorList>
            <person name="Lin S.-Y."/>
            <person name="Hameed A."/>
            <person name="Hsu Y.-H."/>
            <person name="Young C.-C."/>
        </authorList>
    </citation>
    <scope>NUCLEOTIDE SEQUENCE [LARGE SCALE GENOMIC DNA]</scope>
    <source>
        <strain evidence="7 8">CC-YHH838</strain>
    </source>
</reference>
<dbReference type="Pfam" id="PF00034">
    <property type="entry name" value="Cytochrom_C"/>
    <property type="match status" value="1"/>
</dbReference>
<name>A0A4S4AUU4_9RHOO</name>
<dbReference type="AlphaFoldDB" id="A0A4S4AUU4"/>
<organism evidence="7 8">
    <name type="scientific">Pseudothauera nasutitermitis</name>
    <dbReference type="NCBI Taxonomy" id="2565930"/>
    <lineage>
        <taxon>Bacteria</taxon>
        <taxon>Pseudomonadati</taxon>
        <taxon>Pseudomonadota</taxon>
        <taxon>Betaproteobacteria</taxon>
        <taxon>Rhodocyclales</taxon>
        <taxon>Zoogloeaceae</taxon>
        <taxon>Pseudothauera</taxon>
    </lineage>
</organism>
<proteinExistence type="predicted"/>
<keyword evidence="1 4" id="KW-0349">Heme</keyword>
<dbReference type="Gene3D" id="1.10.760.10">
    <property type="entry name" value="Cytochrome c-like domain"/>
    <property type="match status" value="1"/>
</dbReference>
<dbReference type="EMBL" id="SSOC01000005">
    <property type="protein sequence ID" value="THF63574.1"/>
    <property type="molecule type" value="Genomic_DNA"/>
</dbReference>